<feature type="region of interest" description="Disordered" evidence="1">
    <location>
        <begin position="46"/>
        <end position="70"/>
    </location>
</feature>
<protein>
    <recommendedName>
        <fullName evidence="5">DUF2946 domain-containing protein</fullName>
    </recommendedName>
</protein>
<evidence type="ECO:0000313" key="3">
    <source>
        <dbReference type="EMBL" id="SDI68446.1"/>
    </source>
</evidence>
<dbReference type="EMBL" id="FNES01000001">
    <property type="protein sequence ID" value="SDI68446.1"/>
    <property type="molecule type" value="Genomic_DNA"/>
</dbReference>
<dbReference type="STRING" id="376427.SAMN04487954_10134"/>
<keyword evidence="4" id="KW-1185">Reference proteome</keyword>
<dbReference type="AlphaFoldDB" id="A0A1G8MKS3"/>
<organism evidence="3 4">
    <name type="scientific">Billgrantia gudaonensis</name>
    <dbReference type="NCBI Taxonomy" id="376427"/>
    <lineage>
        <taxon>Bacteria</taxon>
        <taxon>Pseudomonadati</taxon>
        <taxon>Pseudomonadota</taxon>
        <taxon>Gammaproteobacteria</taxon>
        <taxon>Oceanospirillales</taxon>
        <taxon>Halomonadaceae</taxon>
        <taxon>Billgrantia</taxon>
    </lineage>
</organism>
<evidence type="ECO:0000313" key="4">
    <source>
        <dbReference type="Proteomes" id="UP000198525"/>
    </source>
</evidence>
<sequence>MTQLATSSPSRSAGGRLLALLVALLLAMASLPGHAGMDLENGHGDCLTPHVQMPDGAATDPAMDASDPPTDAVGCSACSALARGMQLALADPASPAIAPAVAFVARSPQPPRRPPKA</sequence>
<keyword evidence="2" id="KW-0732">Signal</keyword>
<evidence type="ECO:0000256" key="2">
    <source>
        <dbReference type="SAM" id="SignalP"/>
    </source>
</evidence>
<accession>A0A1G8MKS3</accession>
<evidence type="ECO:0008006" key="5">
    <source>
        <dbReference type="Google" id="ProtNLM"/>
    </source>
</evidence>
<name>A0A1G8MKS3_9GAMM</name>
<feature type="chain" id="PRO_5011546314" description="DUF2946 domain-containing protein" evidence="2">
    <location>
        <begin position="36"/>
        <end position="117"/>
    </location>
</feature>
<gene>
    <name evidence="3" type="ORF">SAMN04487954_10134</name>
</gene>
<reference evidence="3 4" key="1">
    <citation type="submission" date="2016-10" db="EMBL/GenBank/DDBJ databases">
        <authorList>
            <person name="de Groot N.N."/>
        </authorList>
    </citation>
    <scope>NUCLEOTIDE SEQUENCE [LARGE SCALE GENOMIC DNA]</scope>
    <source>
        <strain evidence="3 4">CGMCC 1.6133</strain>
    </source>
</reference>
<dbReference type="RefSeq" id="WP_089681883.1">
    <property type="nucleotide sequence ID" value="NZ_FNES01000001.1"/>
</dbReference>
<proteinExistence type="predicted"/>
<feature type="signal peptide" evidence="2">
    <location>
        <begin position="1"/>
        <end position="35"/>
    </location>
</feature>
<dbReference type="Proteomes" id="UP000198525">
    <property type="component" value="Unassembled WGS sequence"/>
</dbReference>
<evidence type="ECO:0000256" key="1">
    <source>
        <dbReference type="SAM" id="MobiDB-lite"/>
    </source>
</evidence>